<reference evidence="1 2" key="1">
    <citation type="submission" date="2024-04" db="EMBL/GenBank/DDBJ databases">
        <title>Kosakonia calanthae sp. nov., a halophilic bacterium isolated from leaves of Calanthe tiplacata.</title>
        <authorList>
            <person name="Wu P."/>
        </authorList>
    </citation>
    <scope>NUCLEOTIDE SEQUENCE [LARGE SCALE GENOMIC DNA]</scope>
    <source>
        <strain evidence="1 2">BYX6</strain>
    </source>
</reference>
<protein>
    <recommendedName>
        <fullName evidence="3">DUF4056 domain-containing protein</fullName>
    </recommendedName>
</protein>
<proteinExistence type="predicted"/>
<dbReference type="Proteomes" id="UP001466893">
    <property type="component" value="Chromosome"/>
</dbReference>
<evidence type="ECO:0008006" key="3">
    <source>
        <dbReference type="Google" id="ProtNLM"/>
    </source>
</evidence>
<keyword evidence="2" id="KW-1185">Reference proteome</keyword>
<gene>
    <name evidence="1" type="ORF">AAEY27_03575</name>
</gene>
<name>A0ABZ3B6N3_9ENTR</name>
<dbReference type="EMBL" id="CP151800">
    <property type="protein sequence ID" value="WZV98990.1"/>
    <property type="molecule type" value="Genomic_DNA"/>
</dbReference>
<accession>A0ABZ3B6N3</accession>
<evidence type="ECO:0000313" key="1">
    <source>
        <dbReference type="EMBL" id="WZV98990.1"/>
    </source>
</evidence>
<organism evidence="1 2">
    <name type="scientific">Kosakonia calanthes</name>
    <dbReference type="NCBI Taxonomy" id="3139408"/>
    <lineage>
        <taxon>Bacteria</taxon>
        <taxon>Pseudomonadati</taxon>
        <taxon>Pseudomonadota</taxon>
        <taxon>Gammaproteobacteria</taxon>
        <taxon>Enterobacterales</taxon>
        <taxon>Enterobacteriaceae</taxon>
        <taxon>Kosakonia</taxon>
    </lineage>
</organism>
<evidence type="ECO:0000313" key="2">
    <source>
        <dbReference type="Proteomes" id="UP001466893"/>
    </source>
</evidence>
<sequence>MKSENANGGSAINVMARCKSKVDFAYKRLDVFPLIKGLIIMSKRSDIIDPSAAPTADFGLVYSEVLGWIDLGHAYGDDIRNLLKQMTTGENGTAPYYELVYSQSMYKWSHNVGSGVYALWMVKKGTPLHIRHSIALAIMMRTAIRFESRQLSVPFAWTTDSGFSAEDLVSDLLGFYRVIRPQNYFSQLKLVSKAEALKRWDYYGATGSYKNKLFQPLLFPDPEKNKTGKPFYGELPNFMTSIQPYNDFTRDTVLVVSNNGVLMNIGLQPQERFR</sequence>
<dbReference type="RefSeq" id="WP_342323548.1">
    <property type="nucleotide sequence ID" value="NZ_CP151800.1"/>
</dbReference>